<evidence type="ECO:0000256" key="1">
    <source>
        <dbReference type="SAM" id="SignalP"/>
    </source>
</evidence>
<keyword evidence="1" id="KW-0732">Signal</keyword>
<gene>
    <name evidence="2" type="ORF">DSTB1V02_LOCUS13150</name>
</gene>
<dbReference type="EMBL" id="LR905294">
    <property type="protein sequence ID" value="CAD7253400.1"/>
    <property type="molecule type" value="Genomic_DNA"/>
</dbReference>
<evidence type="ECO:0000313" key="3">
    <source>
        <dbReference type="Proteomes" id="UP000677054"/>
    </source>
</evidence>
<evidence type="ECO:0000313" key="2">
    <source>
        <dbReference type="EMBL" id="CAD7253400.1"/>
    </source>
</evidence>
<protein>
    <submittedName>
        <fullName evidence="2">Uncharacterized protein</fullName>
    </submittedName>
</protein>
<dbReference type="Proteomes" id="UP000677054">
    <property type="component" value="Unassembled WGS sequence"/>
</dbReference>
<reference evidence="2" key="1">
    <citation type="submission" date="2020-11" db="EMBL/GenBank/DDBJ databases">
        <authorList>
            <person name="Tran Van P."/>
        </authorList>
    </citation>
    <scope>NUCLEOTIDE SEQUENCE</scope>
</reference>
<feature type="signal peptide" evidence="1">
    <location>
        <begin position="1"/>
        <end position="23"/>
    </location>
</feature>
<accession>A0A7R9AFQ7</accession>
<dbReference type="InterPro" id="IPR006631">
    <property type="entry name" value="DM4_12"/>
</dbReference>
<dbReference type="Pfam" id="PF07841">
    <property type="entry name" value="DM4_12"/>
    <property type="match status" value="1"/>
</dbReference>
<dbReference type="EMBL" id="CAJPEV010005777">
    <property type="protein sequence ID" value="CAG0903512.1"/>
    <property type="molecule type" value="Genomic_DNA"/>
</dbReference>
<organism evidence="2">
    <name type="scientific">Darwinula stevensoni</name>
    <dbReference type="NCBI Taxonomy" id="69355"/>
    <lineage>
        <taxon>Eukaryota</taxon>
        <taxon>Metazoa</taxon>
        <taxon>Ecdysozoa</taxon>
        <taxon>Arthropoda</taxon>
        <taxon>Crustacea</taxon>
        <taxon>Oligostraca</taxon>
        <taxon>Ostracoda</taxon>
        <taxon>Podocopa</taxon>
        <taxon>Podocopida</taxon>
        <taxon>Darwinulocopina</taxon>
        <taxon>Darwinuloidea</taxon>
        <taxon>Darwinulidae</taxon>
        <taxon>Darwinula</taxon>
    </lineage>
</organism>
<dbReference type="AlphaFoldDB" id="A0A7R9AFQ7"/>
<sequence length="245" mass="27206">MKRWCACVLWLALASLASPMAVSDDGEKLEQAKRRGKEILTKTWHDVVDLVRESDLRLPDVLKELRSTSAAVVGRAMEGTGSKGANLGIGLGTMAAGLAGLGFGGSTVARTVRDLYQEIQWKEGFKMLGSEELLERTFDWMNVADEDCKKRFVCEVEQFAAEGSTFWNVILRFLSKKHPSFNSYWDAVENGLDNRDCGEIYFRCPVSSPDMLAEVPLDRFGINTKLLRAIPWGLILPGPEANSLE</sequence>
<proteinExistence type="predicted"/>
<keyword evidence="3" id="KW-1185">Reference proteome</keyword>
<feature type="chain" id="PRO_5036209985" evidence="1">
    <location>
        <begin position="24"/>
        <end position="245"/>
    </location>
</feature>
<dbReference type="OrthoDB" id="7737307at2759"/>
<name>A0A7R9AFQ7_9CRUS</name>